<dbReference type="InterPro" id="IPR028116">
    <property type="entry name" value="Cis-CaaD-like"/>
</dbReference>
<dbReference type="EMBL" id="JAVRRF010000004">
    <property type="protein sequence ID" value="KAK5066331.1"/>
    <property type="molecule type" value="Genomic_DNA"/>
</dbReference>
<organism evidence="2 3">
    <name type="scientific">Exophiala sideris</name>
    <dbReference type="NCBI Taxonomy" id="1016849"/>
    <lineage>
        <taxon>Eukaryota</taxon>
        <taxon>Fungi</taxon>
        <taxon>Dikarya</taxon>
        <taxon>Ascomycota</taxon>
        <taxon>Pezizomycotina</taxon>
        <taxon>Eurotiomycetes</taxon>
        <taxon>Chaetothyriomycetidae</taxon>
        <taxon>Chaetothyriales</taxon>
        <taxon>Herpotrichiellaceae</taxon>
        <taxon>Exophiala</taxon>
    </lineage>
</organism>
<name>A0ABR0JM19_9EURO</name>
<accession>A0ABR0JM19</accession>
<gene>
    <name evidence="2" type="ORF">LTR69_002850</name>
</gene>
<reference evidence="2 3" key="1">
    <citation type="submission" date="2023-08" db="EMBL/GenBank/DDBJ databases">
        <title>Black Yeasts Isolated from many extreme environments.</title>
        <authorList>
            <person name="Coleine C."/>
            <person name="Stajich J.E."/>
            <person name="Selbmann L."/>
        </authorList>
    </citation>
    <scope>NUCLEOTIDE SEQUENCE [LARGE SCALE GENOMIC DNA]</scope>
    <source>
        <strain evidence="2 3">CCFEE 6328</strain>
    </source>
</reference>
<dbReference type="Gene3D" id="3.30.429.10">
    <property type="entry name" value="Macrophage Migration Inhibitory Factor"/>
    <property type="match status" value="1"/>
</dbReference>
<dbReference type="Proteomes" id="UP001345691">
    <property type="component" value="Unassembled WGS sequence"/>
</dbReference>
<evidence type="ECO:0000313" key="3">
    <source>
        <dbReference type="Proteomes" id="UP001345691"/>
    </source>
</evidence>
<feature type="domain" description="Tautomerase cis-CaaD-like" evidence="1">
    <location>
        <begin position="1"/>
        <end position="143"/>
    </location>
</feature>
<dbReference type="InterPro" id="IPR014347">
    <property type="entry name" value="Tautomerase/MIF_sf"/>
</dbReference>
<dbReference type="Pfam" id="PF14832">
    <property type="entry name" value="Tautomerase_3"/>
    <property type="match status" value="1"/>
</dbReference>
<protein>
    <recommendedName>
        <fullName evidence="1">Tautomerase cis-CaaD-like domain-containing protein</fullName>
    </recommendedName>
</protein>
<proteinExistence type="predicted"/>
<evidence type="ECO:0000313" key="2">
    <source>
        <dbReference type="EMBL" id="KAK5066331.1"/>
    </source>
</evidence>
<evidence type="ECO:0000259" key="1">
    <source>
        <dbReference type="Pfam" id="PF14832"/>
    </source>
</evidence>
<comment type="caution">
    <text evidence="2">The sequence shown here is derived from an EMBL/GenBank/DDBJ whole genome shotgun (WGS) entry which is preliminary data.</text>
</comment>
<sequence>MPLWRIFSHPQTFSLGQRKGLAKAITELYVSRGLPAFYVNVIFIDVDENGTFIGGEQRTNFVRIVVEQIARSMPLPDTEEGRQRRKKWMDTINETLRSFIIDRKELAWELHINETPRDLWRVQGIDPPPVASDAEKLWADKNQAFPYNQ</sequence>
<keyword evidence="3" id="KW-1185">Reference proteome</keyword>